<dbReference type="EMBL" id="LUCH01007452">
    <property type="protein sequence ID" value="KAF5396740.1"/>
    <property type="molecule type" value="Genomic_DNA"/>
</dbReference>
<reference evidence="2" key="1">
    <citation type="submission" date="2019-05" db="EMBL/GenBank/DDBJ databases">
        <title>Annotation for the trematode Paragonimus heterotremus.</title>
        <authorList>
            <person name="Choi Y.-J."/>
        </authorList>
    </citation>
    <scope>NUCLEOTIDE SEQUENCE</scope>
    <source>
        <strain evidence="2">LC</strain>
    </source>
</reference>
<accession>A0A8J4SUM1</accession>
<proteinExistence type="predicted"/>
<organism evidence="2 3">
    <name type="scientific">Paragonimus heterotremus</name>
    <dbReference type="NCBI Taxonomy" id="100268"/>
    <lineage>
        <taxon>Eukaryota</taxon>
        <taxon>Metazoa</taxon>
        <taxon>Spiralia</taxon>
        <taxon>Lophotrochozoa</taxon>
        <taxon>Platyhelminthes</taxon>
        <taxon>Trematoda</taxon>
        <taxon>Digenea</taxon>
        <taxon>Plagiorchiida</taxon>
        <taxon>Troglotremata</taxon>
        <taxon>Troglotrematidae</taxon>
        <taxon>Paragonimus</taxon>
    </lineage>
</organism>
<evidence type="ECO:0000256" key="1">
    <source>
        <dbReference type="SAM" id="MobiDB-lite"/>
    </source>
</evidence>
<dbReference type="Proteomes" id="UP000748531">
    <property type="component" value="Unassembled WGS sequence"/>
</dbReference>
<evidence type="ECO:0000313" key="3">
    <source>
        <dbReference type="Proteomes" id="UP000748531"/>
    </source>
</evidence>
<evidence type="ECO:0000313" key="2">
    <source>
        <dbReference type="EMBL" id="KAF5396740.1"/>
    </source>
</evidence>
<comment type="caution">
    <text evidence="2">The sequence shown here is derived from an EMBL/GenBank/DDBJ whole genome shotgun (WGS) entry which is preliminary data.</text>
</comment>
<feature type="compositionally biased region" description="Polar residues" evidence="1">
    <location>
        <begin position="8"/>
        <end position="26"/>
    </location>
</feature>
<gene>
    <name evidence="2" type="ORF">PHET_10477</name>
</gene>
<name>A0A8J4SUM1_9TREM</name>
<dbReference type="AlphaFoldDB" id="A0A8J4SUM1"/>
<feature type="region of interest" description="Disordered" evidence="1">
    <location>
        <begin position="1"/>
        <end position="26"/>
    </location>
</feature>
<keyword evidence="3" id="KW-1185">Reference proteome</keyword>
<sequence>MKNGSVLGLSNSLKGASQQTGANQHNLCSPEFGKALRQPLTELLGGRSNSSLELSEVAVDHFDSAENALAASMMPCHADTNNATSLSVDASAAAIGVPIDSAGLRSIEAPNHSPEDLLSSAYYQSLTLAQKSMPAQDNPSAIYLTLPFCSADWRVLRAV</sequence>
<protein>
    <submittedName>
        <fullName evidence="2">Uncharacterized protein</fullName>
    </submittedName>
</protein>